<keyword evidence="2" id="KW-0238">DNA-binding</keyword>
<evidence type="ECO:0000313" key="3">
    <source>
        <dbReference type="EMBL" id="KJJ87414.1"/>
    </source>
</evidence>
<dbReference type="Gene3D" id="3.90.220.20">
    <property type="entry name" value="DNA methylase specificity domains"/>
    <property type="match status" value="1"/>
</dbReference>
<name>A0AAP0V984_PREIN</name>
<reference evidence="3 4" key="1">
    <citation type="journal article" date="2015" name="BMC Genomics">
        <title>Comparative genome analysis of Prevotella intermedia strain isolated from infected root canal reveals features related to pathogenicity and adaptation.</title>
        <authorList>
            <person name="Ruan Y."/>
            <person name="Shen L."/>
            <person name="Zou Y."/>
            <person name="Qi Z."/>
            <person name="Yin J."/>
            <person name="Jiang J."/>
            <person name="Guo L."/>
            <person name="He L."/>
            <person name="Chen Z."/>
            <person name="Tang Z."/>
            <person name="Qin S."/>
        </authorList>
    </citation>
    <scope>NUCLEOTIDE SEQUENCE [LARGE SCALE GENOMIC DNA]</scope>
    <source>
        <strain evidence="3 4">ZT</strain>
    </source>
</reference>
<organism evidence="3 4">
    <name type="scientific">Prevotella intermedia ZT</name>
    <dbReference type="NCBI Taxonomy" id="1347790"/>
    <lineage>
        <taxon>Bacteria</taxon>
        <taxon>Pseudomonadati</taxon>
        <taxon>Bacteroidota</taxon>
        <taxon>Bacteroidia</taxon>
        <taxon>Bacteroidales</taxon>
        <taxon>Prevotellaceae</taxon>
        <taxon>Prevotella</taxon>
    </lineage>
</organism>
<dbReference type="Proteomes" id="UP000032541">
    <property type="component" value="Unassembled WGS sequence"/>
</dbReference>
<dbReference type="GO" id="GO:0004519">
    <property type="term" value="F:endonuclease activity"/>
    <property type="evidence" value="ECO:0007669"/>
    <property type="project" value="UniProtKB-KW"/>
</dbReference>
<keyword evidence="1" id="KW-0680">Restriction system</keyword>
<protein>
    <submittedName>
        <fullName evidence="3">Type I restriction endonuclease</fullName>
    </submittedName>
</protein>
<comment type="caution">
    <text evidence="3">The sequence shown here is derived from an EMBL/GenBank/DDBJ whole genome shotgun (WGS) entry which is preliminary data.</text>
</comment>
<dbReference type="GO" id="GO:0003677">
    <property type="term" value="F:DNA binding"/>
    <property type="evidence" value="ECO:0007669"/>
    <property type="project" value="UniProtKB-KW"/>
</dbReference>
<dbReference type="SUPFAM" id="SSF116734">
    <property type="entry name" value="DNA methylase specificity domain"/>
    <property type="match status" value="1"/>
</dbReference>
<keyword evidence="3" id="KW-0255">Endonuclease</keyword>
<gene>
    <name evidence="3" type="ORF">M573_106005</name>
</gene>
<dbReference type="EMBL" id="ATMK01000006">
    <property type="protein sequence ID" value="KJJ87414.1"/>
    <property type="molecule type" value="Genomic_DNA"/>
</dbReference>
<proteinExistence type="predicted"/>
<dbReference type="AlphaFoldDB" id="A0AAP0V984"/>
<evidence type="ECO:0000256" key="2">
    <source>
        <dbReference type="ARBA" id="ARBA00023125"/>
    </source>
</evidence>
<accession>A0AAP0V984</accession>
<keyword evidence="3" id="KW-0378">Hydrolase</keyword>
<evidence type="ECO:0000256" key="1">
    <source>
        <dbReference type="ARBA" id="ARBA00022747"/>
    </source>
</evidence>
<dbReference type="PANTHER" id="PTHR43140">
    <property type="entry name" value="TYPE-1 RESTRICTION ENZYME ECOKI SPECIFICITY PROTEIN"/>
    <property type="match status" value="1"/>
</dbReference>
<dbReference type="GO" id="GO:0009307">
    <property type="term" value="P:DNA restriction-modification system"/>
    <property type="evidence" value="ECO:0007669"/>
    <property type="project" value="UniProtKB-KW"/>
</dbReference>
<dbReference type="PANTHER" id="PTHR43140:SF1">
    <property type="entry name" value="TYPE I RESTRICTION ENZYME ECOKI SPECIFICITY SUBUNIT"/>
    <property type="match status" value="1"/>
</dbReference>
<keyword evidence="3" id="KW-0540">Nuclease</keyword>
<sequence length="160" mass="18892">MNGKQLKNSILQWAIQGKLVPQDPNDEPASVLLEKIRQEKERLIKEKKIKRDKNASIIYRGEDNSYYEKFIATGMVKCIDEEIPFEIPKRWEWCRISHLFLHASGKQQSISNKGNGTPQRFITTSNLYWGRFVLDNVKVMNYTDEEIKKMFCNKRRFACM</sequence>
<dbReference type="InterPro" id="IPR051212">
    <property type="entry name" value="Type-I_RE_S_subunit"/>
</dbReference>
<dbReference type="InterPro" id="IPR044946">
    <property type="entry name" value="Restrct_endonuc_typeI_TRD_sf"/>
</dbReference>
<evidence type="ECO:0000313" key="4">
    <source>
        <dbReference type="Proteomes" id="UP000032541"/>
    </source>
</evidence>